<dbReference type="Proteomes" id="UP001620460">
    <property type="component" value="Unassembled WGS sequence"/>
</dbReference>
<accession>A0ABW8JPH6</accession>
<proteinExistence type="predicted"/>
<dbReference type="SUPFAM" id="SSF49503">
    <property type="entry name" value="Cupredoxins"/>
    <property type="match status" value="1"/>
</dbReference>
<keyword evidence="3" id="KW-1185">Reference proteome</keyword>
<dbReference type="Gene3D" id="2.60.40.420">
    <property type="entry name" value="Cupredoxins - blue copper proteins"/>
    <property type="match status" value="1"/>
</dbReference>
<feature type="compositionally biased region" description="Low complexity" evidence="1">
    <location>
        <begin position="1"/>
        <end position="11"/>
    </location>
</feature>
<organism evidence="2 3">
    <name type="scientific">Dyella ginsengisoli</name>
    <dbReference type="NCBI Taxonomy" id="363848"/>
    <lineage>
        <taxon>Bacteria</taxon>
        <taxon>Pseudomonadati</taxon>
        <taxon>Pseudomonadota</taxon>
        <taxon>Gammaproteobacteria</taxon>
        <taxon>Lysobacterales</taxon>
        <taxon>Rhodanobacteraceae</taxon>
        <taxon>Dyella</taxon>
    </lineage>
</organism>
<evidence type="ECO:0000256" key="1">
    <source>
        <dbReference type="SAM" id="MobiDB-lite"/>
    </source>
</evidence>
<protein>
    <recommendedName>
        <fullName evidence="4">Methylamine utilization protein</fullName>
    </recommendedName>
</protein>
<dbReference type="RefSeq" id="WP_404629496.1">
    <property type="nucleotide sequence ID" value="NZ_JADIKM010000001.1"/>
</dbReference>
<feature type="region of interest" description="Disordered" evidence="1">
    <location>
        <begin position="1"/>
        <end position="25"/>
    </location>
</feature>
<sequence>MATVPAAAAPSLPEPAAPPETRKPVAVAARAPSKTAVLSPNPAAAASDAALELRGRLTLTAGRGQALVPGELVDSVVYYVPASGAPRPRAGRFNIYTLNRDFKPAAMAVPIGSTVRFVNQDEVRHNVFSVTPGSSFDLGYQAPGQSADRVLNRAGVVLVSCNVHRSMETDVLVVPSAYAAKVGADGRFVLRGLPAGAGKLYFWNPRGALGVKAITLPASGEVSVSVQAVRPRVLTEIDVGSAP</sequence>
<evidence type="ECO:0000313" key="2">
    <source>
        <dbReference type="EMBL" id="MFK2902364.1"/>
    </source>
</evidence>
<name>A0ABW8JPH6_9GAMM</name>
<gene>
    <name evidence="2" type="ORF">ISP17_00200</name>
</gene>
<reference evidence="2 3" key="1">
    <citation type="submission" date="2020-10" db="EMBL/GenBank/DDBJ databases">
        <title>Phylogeny of dyella-like bacteria.</title>
        <authorList>
            <person name="Fu J."/>
        </authorList>
    </citation>
    <scope>NUCLEOTIDE SEQUENCE [LARGE SCALE GENOMIC DNA]</scope>
    <source>
        <strain evidence="2 3">Gsoil3046</strain>
    </source>
</reference>
<evidence type="ECO:0000313" key="3">
    <source>
        <dbReference type="Proteomes" id="UP001620460"/>
    </source>
</evidence>
<dbReference type="InterPro" id="IPR008972">
    <property type="entry name" value="Cupredoxin"/>
</dbReference>
<dbReference type="EMBL" id="JADIKM010000001">
    <property type="protein sequence ID" value="MFK2902364.1"/>
    <property type="molecule type" value="Genomic_DNA"/>
</dbReference>
<evidence type="ECO:0008006" key="4">
    <source>
        <dbReference type="Google" id="ProtNLM"/>
    </source>
</evidence>
<comment type="caution">
    <text evidence="2">The sequence shown here is derived from an EMBL/GenBank/DDBJ whole genome shotgun (WGS) entry which is preliminary data.</text>
</comment>